<dbReference type="GO" id="GO:0009086">
    <property type="term" value="P:methionine biosynthetic process"/>
    <property type="evidence" value="ECO:0007669"/>
    <property type="project" value="InterPro"/>
</dbReference>
<evidence type="ECO:0000313" key="6">
    <source>
        <dbReference type="EMBL" id="SBS30786.1"/>
    </source>
</evidence>
<evidence type="ECO:0000256" key="2">
    <source>
        <dbReference type="ARBA" id="ARBA00022679"/>
    </source>
</evidence>
<feature type="domain" description="Hcy-binding" evidence="5">
    <location>
        <begin position="1"/>
        <end position="299"/>
    </location>
</feature>
<dbReference type="RefSeq" id="WP_217491131.1">
    <property type="nucleotide sequence ID" value="NZ_FLOB01000003.1"/>
</dbReference>
<keyword evidence="7" id="KW-1185">Reference proteome</keyword>
<dbReference type="GO" id="GO:0032259">
    <property type="term" value="P:methylation"/>
    <property type="evidence" value="ECO:0007669"/>
    <property type="project" value="UniProtKB-KW"/>
</dbReference>
<organism evidence="6 7">
    <name type="scientific">Marinomonas spartinae</name>
    <dbReference type="NCBI Taxonomy" id="1792290"/>
    <lineage>
        <taxon>Bacteria</taxon>
        <taxon>Pseudomonadati</taxon>
        <taxon>Pseudomonadota</taxon>
        <taxon>Gammaproteobacteria</taxon>
        <taxon>Oceanospirillales</taxon>
        <taxon>Oceanospirillaceae</taxon>
        <taxon>Marinomonas</taxon>
    </lineage>
</organism>
<dbReference type="STRING" id="1792290.MSP8886_01928"/>
<feature type="binding site" evidence="3 4">
    <location>
        <position position="285"/>
    </location>
    <ligand>
        <name>Zn(2+)</name>
        <dbReference type="ChEBI" id="CHEBI:29105"/>
    </ligand>
</feature>
<dbReference type="SUPFAM" id="SSF82282">
    <property type="entry name" value="Homocysteine S-methyltransferase"/>
    <property type="match status" value="1"/>
</dbReference>
<dbReference type="PROSITE" id="PS50970">
    <property type="entry name" value="HCY"/>
    <property type="match status" value="1"/>
</dbReference>
<dbReference type="PIRSF" id="PIRSF037505">
    <property type="entry name" value="Betaine_HMT"/>
    <property type="match status" value="1"/>
</dbReference>
<dbReference type="PANTHER" id="PTHR11103">
    <property type="entry name" value="SLR1189 PROTEIN"/>
    <property type="match status" value="1"/>
</dbReference>
<name>A0A1A8TDA5_9GAMM</name>
<accession>A0A1A8TDA5</accession>
<dbReference type="Pfam" id="PF02574">
    <property type="entry name" value="S-methyl_trans"/>
    <property type="match status" value="1"/>
</dbReference>
<feature type="binding site" evidence="3 4">
    <location>
        <position position="208"/>
    </location>
    <ligand>
        <name>Zn(2+)</name>
        <dbReference type="ChEBI" id="CHEBI:29105"/>
    </ligand>
</feature>
<evidence type="ECO:0000256" key="1">
    <source>
        <dbReference type="ARBA" id="ARBA00022603"/>
    </source>
</evidence>
<sequence>MQTTTILDGGMSRELERHGAPFRQPEWSALAMIETPEIVKTVHKAFIEAGSQVITTNSYALVPFHIGEERFQQEGSELVTRSALMAKEAVKESEKDAKVAGSIPPIFGSYRADLYQADQIEALASPIISALTPHIDIWLNETQSLLAESLAIKALVDKIDLQNKPYWVSFTLEDSEACEQPRLRSGETVVEAVNTMMAQKVDAILFNCCQPEVISEAIRIASKLIQSADHPIQIGAYANAFAPQPKNATANEGLDEVRKDLTPDSYLTWAKEWQDLGANLIGGCCGIGTEHIKVLAESLTELS</sequence>
<dbReference type="InterPro" id="IPR017226">
    <property type="entry name" value="BHMT-like"/>
</dbReference>
<protein>
    <submittedName>
        <fullName evidence="6">Homocysteine S-methyltransferase</fullName>
        <ecNumber evidence="6">2.1.1.10</ecNumber>
    </submittedName>
</protein>
<dbReference type="EMBL" id="FLOB01000003">
    <property type="protein sequence ID" value="SBS30786.1"/>
    <property type="molecule type" value="Genomic_DNA"/>
</dbReference>
<dbReference type="EC" id="2.1.1.10" evidence="6"/>
<feature type="binding site" evidence="3 4">
    <location>
        <position position="284"/>
    </location>
    <ligand>
        <name>Zn(2+)</name>
        <dbReference type="ChEBI" id="CHEBI:29105"/>
    </ligand>
</feature>
<proteinExistence type="predicted"/>
<dbReference type="PANTHER" id="PTHR11103:SF18">
    <property type="entry name" value="SLR1189 PROTEIN"/>
    <property type="match status" value="1"/>
</dbReference>
<evidence type="ECO:0000256" key="4">
    <source>
        <dbReference type="PROSITE-ProRule" id="PRU00333"/>
    </source>
</evidence>
<keyword evidence="1 4" id="KW-0489">Methyltransferase</keyword>
<dbReference type="AlphaFoldDB" id="A0A1A8TDA5"/>
<evidence type="ECO:0000256" key="3">
    <source>
        <dbReference type="PIRSR" id="PIRSR037505-2"/>
    </source>
</evidence>
<dbReference type="Gene3D" id="3.20.20.330">
    <property type="entry name" value="Homocysteine-binding-like domain"/>
    <property type="match status" value="1"/>
</dbReference>
<dbReference type="Proteomes" id="UP000092544">
    <property type="component" value="Unassembled WGS sequence"/>
</dbReference>
<comment type="cofactor">
    <cofactor evidence="3">
        <name>Zn(2+)</name>
        <dbReference type="ChEBI" id="CHEBI:29105"/>
    </cofactor>
    <text evidence="3">Binds 1 zinc ion per subunit.</text>
</comment>
<evidence type="ECO:0000313" key="7">
    <source>
        <dbReference type="Proteomes" id="UP000092544"/>
    </source>
</evidence>
<gene>
    <name evidence="6" type="primary">mmuM_1</name>
    <name evidence="6" type="ORF">MSP8886_01928</name>
</gene>
<keyword evidence="3 4" id="KW-0862">Zinc</keyword>
<keyword evidence="2 4" id="KW-0808">Transferase</keyword>
<dbReference type="InterPro" id="IPR036589">
    <property type="entry name" value="HCY_dom_sf"/>
</dbReference>
<evidence type="ECO:0000259" key="5">
    <source>
        <dbReference type="PROSITE" id="PS50970"/>
    </source>
</evidence>
<dbReference type="GO" id="GO:0008168">
    <property type="term" value="F:methyltransferase activity"/>
    <property type="evidence" value="ECO:0007669"/>
    <property type="project" value="UniProtKB-UniRule"/>
</dbReference>
<dbReference type="InterPro" id="IPR003726">
    <property type="entry name" value="HCY_dom"/>
</dbReference>
<reference evidence="6 7" key="1">
    <citation type="submission" date="2016-06" db="EMBL/GenBank/DDBJ databases">
        <authorList>
            <person name="Kjaerup R.B."/>
            <person name="Dalgaard T.S."/>
            <person name="Juul-Madsen H.R."/>
        </authorList>
    </citation>
    <scope>NUCLEOTIDE SEQUENCE [LARGE SCALE GENOMIC DNA]</scope>
    <source>
        <strain evidence="6 7">CECT 8886</strain>
    </source>
</reference>
<dbReference type="GO" id="GO:0008270">
    <property type="term" value="F:zinc ion binding"/>
    <property type="evidence" value="ECO:0007669"/>
    <property type="project" value="InterPro"/>
</dbReference>
<keyword evidence="3 4" id="KW-0479">Metal-binding</keyword>